<evidence type="ECO:0000313" key="4">
    <source>
        <dbReference type="EMBL" id="EAP74037.1"/>
    </source>
</evidence>
<feature type="domain" description="Phosphatidic acid phosphatase type 2/haloperoxidase" evidence="3">
    <location>
        <begin position="118"/>
        <end position="227"/>
    </location>
</feature>
<organism evidence="4 5">
    <name type="scientific">Ralstonia solanacearum (strain UW551)</name>
    <dbReference type="NCBI Taxonomy" id="342110"/>
    <lineage>
        <taxon>Bacteria</taxon>
        <taxon>Pseudomonadati</taxon>
        <taxon>Pseudomonadota</taxon>
        <taxon>Betaproteobacteria</taxon>
        <taxon>Burkholderiales</taxon>
        <taxon>Burkholderiaceae</taxon>
        <taxon>Ralstonia</taxon>
        <taxon>Ralstonia solanacearum species complex</taxon>
    </lineage>
</organism>
<keyword evidence="2" id="KW-0812">Transmembrane</keyword>
<feature type="transmembrane region" description="Helical" evidence="2">
    <location>
        <begin position="88"/>
        <end position="109"/>
    </location>
</feature>
<dbReference type="SUPFAM" id="SSF48317">
    <property type="entry name" value="Acid phosphatase/Vanadium-dependent haloperoxidase"/>
    <property type="match status" value="1"/>
</dbReference>
<accession>A0AB33VIG5</accession>
<evidence type="ECO:0000313" key="5">
    <source>
        <dbReference type="Proteomes" id="UP000005933"/>
    </source>
</evidence>
<feature type="transmembrane region" description="Helical" evidence="2">
    <location>
        <begin position="186"/>
        <end position="206"/>
    </location>
</feature>
<feature type="transmembrane region" description="Helical" evidence="2">
    <location>
        <begin position="57"/>
        <end position="76"/>
    </location>
</feature>
<dbReference type="Gene3D" id="1.20.144.10">
    <property type="entry name" value="Phosphatidic acid phosphatase type 2/haloperoxidase"/>
    <property type="match status" value="1"/>
</dbReference>
<keyword evidence="2" id="KW-0472">Membrane</keyword>
<reference evidence="4 5" key="1">
    <citation type="journal article" date="2006" name="Mol. Plant Microbe Interact.">
        <title>Identification of open reading frames unique to a select agent: Ralstonia solanacearum race 3 biovar 2.</title>
        <authorList>
            <person name="Gabriel D.W."/>
            <person name="Allen C."/>
            <person name="Schell M."/>
            <person name="Denny T.P."/>
            <person name="Greenberg J.T."/>
            <person name="Duan Y.P."/>
            <person name="Flores-Cruz Z."/>
            <person name="Huang Q."/>
            <person name="Clifford J.M."/>
            <person name="Presting G."/>
            <person name="Gonzalez E.T."/>
            <person name="Reddy J."/>
            <person name="Elphinstone J."/>
            <person name="Swanson J."/>
            <person name="Yao J."/>
            <person name="Mulholland V."/>
            <person name="Liu L."/>
            <person name="Farmerie W."/>
            <person name="Patnaikuni M."/>
            <person name="Balogh B."/>
            <person name="Norman D."/>
            <person name="Alvarez A."/>
            <person name="Castillo J.A."/>
            <person name="Jones J."/>
            <person name="Saddler G."/>
            <person name="Walunas T."/>
            <person name="Zhukov A."/>
            <person name="Mikhailova N."/>
        </authorList>
    </citation>
    <scope>NUCLEOTIDE SEQUENCE [LARGE SCALE GENOMIC DNA]</scope>
    <source>
        <strain evidence="4 5">UW551</strain>
    </source>
</reference>
<dbReference type="InterPro" id="IPR036938">
    <property type="entry name" value="PAP2/HPO_sf"/>
</dbReference>
<gene>
    <name evidence="4" type="ORF">RRSL_03963</name>
</gene>
<dbReference type="GO" id="GO:0005886">
    <property type="term" value="C:plasma membrane"/>
    <property type="evidence" value="ECO:0007669"/>
    <property type="project" value="InterPro"/>
</dbReference>
<comment type="caution">
    <text evidence="4">The sequence shown here is derived from an EMBL/GenBank/DDBJ whole genome shotgun (WGS) entry which is preliminary data.</text>
</comment>
<dbReference type="Proteomes" id="UP000005933">
    <property type="component" value="Unassembled WGS sequence"/>
</dbReference>
<dbReference type="EMBL" id="AAKL01000007">
    <property type="protein sequence ID" value="EAP74037.1"/>
    <property type="molecule type" value="Genomic_DNA"/>
</dbReference>
<dbReference type="GO" id="GO:0050380">
    <property type="term" value="F:undecaprenyl-diphosphatase activity"/>
    <property type="evidence" value="ECO:0007669"/>
    <property type="project" value="InterPro"/>
</dbReference>
<dbReference type="InterPro" id="IPR000326">
    <property type="entry name" value="PAP2/HPO"/>
</dbReference>
<dbReference type="CDD" id="cd03385">
    <property type="entry name" value="PAP2_BcrC_like"/>
    <property type="match status" value="1"/>
</dbReference>
<protein>
    <submittedName>
        <fullName evidence="4">Bacitracin transport permease protein bcrC homolog</fullName>
    </submittedName>
</protein>
<dbReference type="PANTHER" id="PTHR14969">
    <property type="entry name" value="SPHINGOSINE-1-PHOSPHATE PHOSPHOHYDROLASE"/>
    <property type="match status" value="1"/>
</dbReference>
<dbReference type="Pfam" id="PF01569">
    <property type="entry name" value="PAP2"/>
    <property type="match status" value="1"/>
</dbReference>
<proteinExistence type="predicted"/>
<keyword evidence="2" id="KW-1133">Transmembrane helix</keyword>
<evidence type="ECO:0000256" key="2">
    <source>
        <dbReference type="SAM" id="Phobius"/>
    </source>
</evidence>
<feature type="transmembrane region" description="Helical" evidence="2">
    <location>
        <begin position="121"/>
        <end position="140"/>
    </location>
</feature>
<dbReference type="InterPro" id="IPR033879">
    <property type="entry name" value="UPP_Pase"/>
</dbReference>
<evidence type="ECO:0000259" key="3">
    <source>
        <dbReference type="SMART" id="SM00014"/>
    </source>
</evidence>
<feature type="region of interest" description="Disordered" evidence="1">
    <location>
        <begin position="25"/>
        <end position="53"/>
    </location>
</feature>
<name>A0AB33VIG5_RALSU</name>
<dbReference type="AlphaFoldDB" id="A0AB33VIG5"/>
<evidence type="ECO:0000256" key="1">
    <source>
        <dbReference type="SAM" id="MobiDB-lite"/>
    </source>
</evidence>
<dbReference type="PANTHER" id="PTHR14969:SF13">
    <property type="entry name" value="AT30094P"/>
    <property type="match status" value="1"/>
</dbReference>
<sequence length="261" mass="28406">MDHMRRARAAVLPLSLSPYPGRTRMADRGFGGNGRTARRTNGHRPQPTKTRPRLPRAAAGIVMEALNRALFLWINAPAQPAAGTVPMAMFFAEYAIWLAPLALVAGWLWGEPSTRRHALQAAVTAVLALLINVGFGLAWDHPRPFAIGLGHNLLPHVADSSFPSDHLTLLWAVAFSLLWHPHLRRAGVALALLGLPMAWARIYLGVHYPFDMVGAAAVAAFSAWLCSGRVAHTLSEPLHRLGLAVHAVALAPCVRRGWVRK</sequence>
<dbReference type="SMART" id="SM00014">
    <property type="entry name" value="acidPPc"/>
    <property type="match status" value="1"/>
</dbReference>